<dbReference type="EMBL" id="JAAGNC010000223">
    <property type="protein sequence ID" value="NEC62973.1"/>
    <property type="molecule type" value="Genomic_DNA"/>
</dbReference>
<gene>
    <name evidence="2" type="ORF">G3I59_47145</name>
</gene>
<name>A0ABX0C9G3_9PSEU</name>
<feature type="region of interest" description="Disordered" evidence="1">
    <location>
        <begin position="1"/>
        <end position="55"/>
    </location>
</feature>
<reference evidence="2 3" key="1">
    <citation type="submission" date="2020-01" db="EMBL/GenBank/DDBJ databases">
        <title>Insect and environment-associated Actinomycetes.</title>
        <authorList>
            <person name="Currrie C."/>
            <person name="Chevrette M."/>
            <person name="Carlson C."/>
            <person name="Stubbendieck R."/>
            <person name="Wendt-Pienkowski E."/>
        </authorList>
    </citation>
    <scope>NUCLEOTIDE SEQUENCE [LARGE SCALE GENOMIC DNA]</scope>
    <source>
        <strain evidence="2 3">SID8386</strain>
    </source>
</reference>
<keyword evidence="3" id="KW-1185">Reference proteome</keyword>
<dbReference type="RefSeq" id="WP_067584433.1">
    <property type="nucleotide sequence ID" value="NZ_JAAGNC010000223.1"/>
</dbReference>
<accession>A0ABX0C9G3</accession>
<evidence type="ECO:0000313" key="2">
    <source>
        <dbReference type="EMBL" id="NEC62973.1"/>
    </source>
</evidence>
<comment type="caution">
    <text evidence="2">The sequence shown here is derived from an EMBL/GenBank/DDBJ whole genome shotgun (WGS) entry which is preliminary data.</text>
</comment>
<evidence type="ECO:0000313" key="3">
    <source>
        <dbReference type="Proteomes" id="UP000470404"/>
    </source>
</evidence>
<proteinExistence type="predicted"/>
<organism evidence="2 3">
    <name type="scientific">Amycolatopsis rubida</name>
    <dbReference type="NCBI Taxonomy" id="112413"/>
    <lineage>
        <taxon>Bacteria</taxon>
        <taxon>Bacillati</taxon>
        <taxon>Actinomycetota</taxon>
        <taxon>Actinomycetes</taxon>
        <taxon>Pseudonocardiales</taxon>
        <taxon>Pseudonocardiaceae</taxon>
        <taxon>Amycolatopsis</taxon>
    </lineage>
</organism>
<dbReference type="Proteomes" id="UP000470404">
    <property type="component" value="Unassembled WGS sequence"/>
</dbReference>
<feature type="compositionally biased region" description="Basic and acidic residues" evidence="1">
    <location>
        <begin position="21"/>
        <end position="55"/>
    </location>
</feature>
<sequence length="108" mass="12345">MTGRPARRFAPSADRRHTRRGSSEDTPNDHDTTTADESKSDTIDPESAARETYAEQQARLDAEAIDRWAAIVVDWPPMTEEQIRAIAVILNRIEARQERERVQRQQSS</sequence>
<protein>
    <submittedName>
        <fullName evidence="2">Uncharacterized protein</fullName>
    </submittedName>
</protein>
<evidence type="ECO:0000256" key="1">
    <source>
        <dbReference type="SAM" id="MobiDB-lite"/>
    </source>
</evidence>